<dbReference type="Proteomes" id="UP001596119">
    <property type="component" value="Unassembled WGS sequence"/>
</dbReference>
<proteinExistence type="predicted"/>
<evidence type="ECO:0000313" key="3">
    <source>
        <dbReference type="Proteomes" id="UP001596119"/>
    </source>
</evidence>
<dbReference type="SUPFAM" id="SSF56112">
    <property type="entry name" value="Protein kinase-like (PK-like)"/>
    <property type="match status" value="1"/>
</dbReference>
<dbReference type="PANTHER" id="PTHR11012">
    <property type="entry name" value="PROTEIN KINASE-LIKE DOMAIN-CONTAINING"/>
    <property type="match status" value="1"/>
</dbReference>
<dbReference type="RefSeq" id="WP_379562897.1">
    <property type="nucleotide sequence ID" value="NZ_JBHSQK010000001.1"/>
</dbReference>
<dbReference type="Gene3D" id="3.90.1200.10">
    <property type="match status" value="1"/>
</dbReference>
<dbReference type="PANTHER" id="PTHR11012:SF30">
    <property type="entry name" value="PROTEIN KINASE-LIKE DOMAIN-CONTAINING"/>
    <property type="match status" value="1"/>
</dbReference>
<sequence length="334" mass="36073">MLTVPRTWSEVTPAWMGAALGRTVTGARVVDVVEGTNSRAVVELEYGGSRRGSAGPSRVFVKREGRLLHRLALTALGAREAEADLVGHGPALPLEHPAFFAAATDRRRLAAVVVMEDVTLRGGRPNSALAPLSAEQVAAGLDELARLHAAFWDAPLPPFVRPWRLGPAWAPVARVGFVHALRTLRRAGHPLGVGAGEIERGFRAWARIAAAGPPTLLHGDPHPGNTYTVGNTVGFYDWQLVRSGSWVHDVGYFLISSLAVADRRAHERALLAGYLDALGRRPADAWRLYRATPVFGLGSWLQTWAAGTFQPRDVCLATIERFAAALHDARREPG</sequence>
<dbReference type="SMART" id="SM00587">
    <property type="entry name" value="CHK"/>
    <property type="match status" value="1"/>
</dbReference>
<accession>A0ABW1I253</accession>
<organism evidence="2 3">
    <name type="scientific">Pseudonocardia lutea</name>
    <dbReference type="NCBI Taxonomy" id="2172015"/>
    <lineage>
        <taxon>Bacteria</taxon>
        <taxon>Bacillati</taxon>
        <taxon>Actinomycetota</taxon>
        <taxon>Actinomycetes</taxon>
        <taxon>Pseudonocardiales</taxon>
        <taxon>Pseudonocardiaceae</taxon>
        <taxon>Pseudonocardia</taxon>
    </lineage>
</organism>
<dbReference type="EMBL" id="JBHSQK010000001">
    <property type="protein sequence ID" value="MFC5946736.1"/>
    <property type="molecule type" value="Genomic_DNA"/>
</dbReference>
<dbReference type="Pfam" id="PF01636">
    <property type="entry name" value="APH"/>
    <property type="match status" value="1"/>
</dbReference>
<keyword evidence="3" id="KW-1185">Reference proteome</keyword>
<dbReference type="InterPro" id="IPR002575">
    <property type="entry name" value="Aminoglycoside_PTrfase"/>
</dbReference>
<protein>
    <submittedName>
        <fullName evidence="2">Phosphotransferase</fullName>
    </submittedName>
</protein>
<dbReference type="InterPro" id="IPR015897">
    <property type="entry name" value="CHK_kinase-like"/>
</dbReference>
<name>A0ABW1I253_9PSEU</name>
<gene>
    <name evidence="2" type="ORF">ACFQH9_00410</name>
</gene>
<comment type="caution">
    <text evidence="2">The sequence shown here is derived from an EMBL/GenBank/DDBJ whole genome shotgun (WGS) entry which is preliminary data.</text>
</comment>
<dbReference type="InterPro" id="IPR011009">
    <property type="entry name" value="Kinase-like_dom_sf"/>
</dbReference>
<evidence type="ECO:0000259" key="1">
    <source>
        <dbReference type="SMART" id="SM00587"/>
    </source>
</evidence>
<evidence type="ECO:0000313" key="2">
    <source>
        <dbReference type="EMBL" id="MFC5946736.1"/>
    </source>
</evidence>
<reference evidence="3" key="1">
    <citation type="journal article" date="2019" name="Int. J. Syst. Evol. Microbiol.">
        <title>The Global Catalogue of Microorganisms (GCM) 10K type strain sequencing project: providing services to taxonomists for standard genome sequencing and annotation.</title>
        <authorList>
            <consortium name="The Broad Institute Genomics Platform"/>
            <consortium name="The Broad Institute Genome Sequencing Center for Infectious Disease"/>
            <person name="Wu L."/>
            <person name="Ma J."/>
        </authorList>
    </citation>
    <scope>NUCLEOTIDE SEQUENCE [LARGE SCALE GENOMIC DNA]</scope>
    <source>
        <strain evidence="3">CGMCC 4.7397</strain>
    </source>
</reference>
<feature type="domain" description="CHK kinase-like" evidence="1">
    <location>
        <begin position="113"/>
        <end position="284"/>
    </location>
</feature>